<comment type="similarity">
    <text evidence="5">Belongs to the class-III pyridoxal-phosphate-dependent aminotransferase family. ArgD subfamily.</text>
</comment>
<dbReference type="FunFam" id="3.40.640.10:FF:000004">
    <property type="entry name" value="Acetylornithine aminotransferase"/>
    <property type="match status" value="1"/>
</dbReference>
<feature type="binding site" evidence="5">
    <location>
        <position position="277"/>
    </location>
    <ligand>
        <name>N(2)-acetyl-L-ornithine</name>
        <dbReference type="ChEBI" id="CHEBI:57805"/>
    </ligand>
</feature>
<gene>
    <name evidence="5" type="primary">argD</name>
    <name evidence="6" type="ORF">SAMN02746089_02632</name>
</gene>
<organism evidence="6 7">
    <name type="scientific">Caldanaerobius fijiensis DSM 17918</name>
    <dbReference type="NCBI Taxonomy" id="1121256"/>
    <lineage>
        <taxon>Bacteria</taxon>
        <taxon>Bacillati</taxon>
        <taxon>Bacillota</taxon>
        <taxon>Clostridia</taxon>
        <taxon>Thermoanaerobacterales</taxon>
        <taxon>Thermoanaerobacteraceae</taxon>
        <taxon>Caldanaerobius</taxon>
    </lineage>
</organism>
<dbReference type="Gene3D" id="3.40.640.10">
    <property type="entry name" value="Type I PLP-dependent aspartate aminotransferase-like (Major domain)"/>
    <property type="match status" value="1"/>
</dbReference>
<reference evidence="6 7" key="1">
    <citation type="submission" date="2016-11" db="EMBL/GenBank/DDBJ databases">
        <authorList>
            <person name="Jaros S."/>
            <person name="Januszkiewicz K."/>
            <person name="Wedrychowicz H."/>
        </authorList>
    </citation>
    <scope>NUCLEOTIDE SEQUENCE [LARGE SCALE GENOMIC DNA]</scope>
    <source>
        <strain evidence="6 7">DSM 17918</strain>
    </source>
</reference>
<dbReference type="InterPro" id="IPR015424">
    <property type="entry name" value="PyrdxlP-dep_Trfase"/>
</dbReference>
<feature type="binding site" evidence="5">
    <location>
        <begin position="220"/>
        <end position="223"/>
    </location>
    <ligand>
        <name>pyridoxal 5'-phosphate</name>
        <dbReference type="ChEBI" id="CHEBI:597326"/>
    </ligand>
</feature>
<dbReference type="NCBIfam" id="NF002874">
    <property type="entry name" value="PRK03244.1"/>
    <property type="match status" value="1"/>
</dbReference>
<keyword evidence="5" id="KW-0055">Arginine biosynthesis</keyword>
<comment type="cofactor">
    <cofactor evidence="5">
        <name>pyridoxal 5'-phosphate</name>
        <dbReference type="ChEBI" id="CHEBI:597326"/>
    </cofactor>
    <text evidence="5">Binds 1 pyridoxal phosphate per subunit.</text>
</comment>
<comment type="pathway">
    <text evidence="5">Amino-acid biosynthesis; L-arginine biosynthesis; N(2)-acetyl-L-ornithine from L-glutamate: step 4/4.</text>
</comment>
<dbReference type="PROSITE" id="PS00600">
    <property type="entry name" value="AA_TRANSFER_CLASS_3"/>
    <property type="match status" value="1"/>
</dbReference>
<dbReference type="InterPro" id="IPR049704">
    <property type="entry name" value="Aminotrans_3_PPA_site"/>
</dbReference>
<keyword evidence="2 5" id="KW-0028">Amino-acid biosynthesis</keyword>
<feature type="binding site" evidence="5">
    <location>
        <position position="138"/>
    </location>
    <ligand>
        <name>N(2)-acetyl-L-ornithine</name>
        <dbReference type="ChEBI" id="CHEBI:57805"/>
    </ligand>
</feature>
<evidence type="ECO:0000313" key="7">
    <source>
        <dbReference type="Proteomes" id="UP000184088"/>
    </source>
</evidence>
<dbReference type="GO" id="GO:0005737">
    <property type="term" value="C:cytoplasm"/>
    <property type="evidence" value="ECO:0007669"/>
    <property type="project" value="UniProtKB-SubCell"/>
</dbReference>
<dbReference type="PIRSF" id="PIRSF000521">
    <property type="entry name" value="Transaminase_4ab_Lys_Orn"/>
    <property type="match status" value="1"/>
</dbReference>
<comment type="subunit">
    <text evidence="5">Homodimer.</text>
</comment>
<evidence type="ECO:0000256" key="3">
    <source>
        <dbReference type="ARBA" id="ARBA00022679"/>
    </source>
</evidence>
<feature type="modified residue" description="N6-(pyridoxal phosphate)lysine" evidence="5">
    <location>
        <position position="249"/>
    </location>
</feature>
<dbReference type="Pfam" id="PF00202">
    <property type="entry name" value="Aminotran_3"/>
    <property type="match status" value="1"/>
</dbReference>
<dbReference type="GO" id="GO:0042802">
    <property type="term" value="F:identical protein binding"/>
    <property type="evidence" value="ECO:0007669"/>
    <property type="project" value="TreeGrafter"/>
</dbReference>
<dbReference type="GO" id="GO:0006526">
    <property type="term" value="P:L-arginine biosynthetic process"/>
    <property type="evidence" value="ECO:0007669"/>
    <property type="project" value="UniProtKB-UniRule"/>
</dbReference>
<keyword evidence="4 5" id="KW-0663">Pyridoxal phosphate</keyword>
<dbReference type="PANTHER" id="PTHR11986:SF79">
    <property type="entry name" value="ACETYLORNITHINE AMINOTRANSFERASE, MITOCHONDRIAL"/>
    <property type="match status" value="1"/>
</dbReference>
<name>A0A1M5EVV5_9THEO</name>
<comment type="catalytic activity">
    <reaction evidence="5">
        <text>N(2)-acetyl-L-ornithine + 2-oxoglutarate = N-acetyl-L-glutamate 5-semialdehyde + L-glutamate</text>
        <dbReference type="Rhea" id="RHEA:18049"/>
        <dbReference type="ChEBI" id="CHEBI:16810"/>
        <dbReference type="ChEBI" id="CHEBI:29123"/>
        <dbReference type="ChEBI" id="CHEBI:29985"/>
        <dbReference type="ChEBI" id="CHEBI:57805"/>
        <dbReference type="EC" id="2.6.1.11"/>
    </reaction>
</comment>
<dbReference type="InterPro" id="IPR004636">
    <property type="entry name" value="AcOrn/SuccOrn_fam"/>
</dbReference>
<dbReference type="UniPathway" id="UPA00068">
    <property type="reaction ID" value="UER00109"/>
</dbReference>
<evidence type="ECO:0000256" key="2">
    <source>
        <dbReference type="ARBA" id="ARBA00022605"/>
    </source>
</evidence>
<evidence type="ECO:0000313" key="6">
    <source>
        <dbReference type="EMBL" id="SHF83348.1"/>
    </source>
</evidence>
<dbReference type="EMBL" id="FQVH01000050">
    <property type="protein sequence ID" value="SHF83348.1"/>
    <property type="molecule type" value="Genomic_DNA"/>
</dbReference>
<dbReference type="SUPFAM" id="SSF53383">
    <property type="entry name" value="PLP-dependent transferases"/>
    <property type="match status" value="1"/>
</dbReference>
<comment type="subcellular location">
    <subcellularLocation>
        <location evidence="5">Cytoplasm</location>
    </subcellularLocation>
</comment>
<dbReference type="InterPro" id="IPR015422">
    <property type="entry name" value="PyrdxlP-dep_Trfase_small"/>
</dbReference>
<dbReference type="EC" id="2.6.1.11" evidence="5"/>
<sequence>MGYIEMGKQYVMNTYNRYPITLVKGKGALVYDEQGNEYLDFVAGIAVNNLGHCHPSVVAAIKKQAEDMIHCSNLYWNMPQVELARLLVENSFGDKVFFCNSGAEANEAAIKLARKYSKKKYGEHKYGIITMQQSFHGRTLGSLTATGQTKYQAGFEPLIEGFKYVPFNDYEALKDAIDENTCAVMLEPIQGEGGIYEADPDYLQKVRRLCDEKGLLLIFDEVQCGMGRTGKLFAYQHYGVQPDIMTLAKAIAGGLPLGAMVATDEVASGFKPGDHASTFGGNPVSCAAGVAVMKELLGGVIDNAREVGEHLKSRLLQLRESHPVIVDVRGKGLMLGIQMAMPDVTAIINGAMEKGLLVLSAGHSVVRMVPPLVITKDDANKAVDILEQVLTEMGV</sequence>
<dbReference type="AlphaFoldDB" id="A0A1M5EVV5"/>
<feature type="binding site" evidence="5">
    <location>
        <position position="135"/>
    </location>
    <ligand>
        <name>pyridoxal 5'-phosphate</name>
        <dbReference type="ChEBI" id="CHEBI:597326"/>
    </ligand>
</feature>
<evidence type="ECO:0000256" key="4">
    <source>
        <dbReference type="ARBA" id="ARBA00022898"/>
    </source>
</evidence>
<evidence type="ECO:0000256" key="1">
    <source>
        <dbReference type="ARBA" id="ARBA00022576"/>
    </source>
</evidence>
<dbReference type="Gene3D" id="3.90.1150.10">
    <property type="entry name" value="Aspartate Aminotransferase, domain 1"/>
    <property type="match status" value="1"/>
</dbReference>
<accession>A0A1M5EVV5</accession>
<feature type="binding site" evidence="5">
    <location>
        <begin position="102"/>
        <end position="103"/>
    </location>
    <ligand>
        <name>pyridoxal 5'-phosphate</name>
        <dbReference type="ChEBI" id="CHEBI:597326"/>
    </ligand>
</feature>
<dbReference type="NCBIfam" id="NF002325">
    <property type="entry name" value="PRK01278.1"/>
    <property type="match status" value="1"/>
</dbReference>
<dbReference type="CDD" id="cd00610">
    <property type="entry name" value="OAT_like"/>
    <property type="match status" value="1"/>
</dbReference>
<dbReference type="GO" id="GO:0003992">
    <property type="term" value="F:N2-acetyl-L-ornithine:2-oxoglutarate 5-aminotransferase activity"/>
    <property type="evidence" value="ECO:0007669"/>
    <property type="project" value="UniProtKB-UniRule"/>
</dbReference>
<dbReference type="InterPro" id="IPR050103">
    <property type="entry name" value="Class-III_PLP-dep_AT"/>
</dbReference>
<evidence type="ECO:0000256" key="5">
    <source>
        <dbReference type="HAMAP-Rule" id="MF_01107"/>
    </source>
</evidence>
<dbReference type="RefSeq" id="WP_407641852.1">
    <property type="nucleotide sequence ID" value="NZ_FQVH01000050.1"/>
</dbReference>
<dbReference type="Proteomes" id="UP000184088">
    <property type="component" value="Unassembled WGS sequence"/>
</dbReference>
<dbReference type="InterPro" id="IPR015421">
    <property type="entry name" value="PyrdxlP-dep_Trfase_major"/>
</dbReference>
<keyword evidence="3 5" id="KW-0808">Transferase</keyword>
<dbReference type="HAMAP" id="MF_01107">
    <property type="entry name" value="ArgD_aminotrans_3"/>
    <property type="match status" value="1"/>
</dbReference>
<dbReference type="PANTHER" id="PTHR11986">
    <property type="entry name" value="AMINOTRANSFERASE CLASS III"/>
    <property type="match status" value="1"/>
</dbReference>
<keyword evidence="7" id="KW-1185">Reference proteome</keyword>
<protein>
    <recommendedName>
        <fullName evidence="5">Acetylornithine aminotransferase</fullName>
        <shortName evidence="5">ACOAT</shortName>
        <ecNumber evidence="5">2.6.1.11</ecNumber>
    </recommendedName>
</protein>
<dbReference type="InterPro" id="IPR005814">
    <property type="entry name" value="Aminotrans_3"/>
</dbReference>
<dbReference type="STRING" id="1121256.SAMN02746089_02632"/>
<keyword evidence="5" id="KW-0963">Cytoplasm</keyword>
<feature type="binding site" evidence="5">
    <location>
        <position position="278"/>
    </location>
    <ligand>
        <name>pyridoxal 5'-phosphate</name>
        <dbReference type="ChEBI" id="CHEBI:597326"/>
    </ligand>
</feature>
<keyword evidence="1 5" id="KW-0032">Aminotransferase</keyword>
<proteinExistence type="inferred from homology"/>
<dbReference type="NCBIfam" id="TIGR00707">
    <property type="entry name" value="argD"/>
    <property type="match status" value="1"/>
</dbReference>
<comment type="miscellaneous">
    <text evidence="5">May also have succinyldiaminopimelate aminotransferase activity, thus carrying out the corresponding step in lysine biosynthesis.</text>
</comment>
<dbReference type="GO" id="GO:0030170">
    <property type="term" value="F:pyridoxal phosphate binding"/>
    <property type="evidence" value="ECO:0007669"/>
    <property type="project" value="InterPro"/>
</dbReference>